<feature type="domain" description="Xylose isomerase-like TIM barrel" evidence="1">
    <location>
        <begin position="115"/>
        <end position="284"/>
    </location>
</feature>
<evidence type="ECO:0000259" key="1">
    <source>
        <dbReference type="Pfam" id="PF01261"/>
    </source>
</evidence>
<evidence type="ECO:0000313" key="3">
    <source>
        <dbReference type="Proteomes" id="UP000319557"/>
    </source>
</evidence>
<name>A0A517M5P9_9BACT</name>
<reference evidence="2 3" key="1">
    <citation type="submission" date="2019-02" db="EMBL/GenBank/DDBJ databases">
        <title>Deep-cultivation of Planctomycetes and their phenomic and genomic characterization uncovers novel biology.</title>
        <authorList>
            <person name="Wiegand S."/>
            <person name="Jogler M."/>
            <person name="Boedeker C."/>
            <person name="Pinto D."/>
            <person name="Vollmers J."/>
            <person name="Rivas-Marin E."/>
            <person name="Kohn T."/>
            <person name="Peeters S.H."/>
            <person name="Heuer A."/>
            <person name="Rast P."/>
            <person name="Oberbeckmann S."/>
            <person name="Bunk B."/>
            <person name="Jeske O."/>
            <person name="Meyerdierks A."/>
            <person name="Storesund J.E."/>
            <person name="Kallscheuer N."/>
            <person name="Luecker S."/>
            <person name="Lage O.M."/>
            <person name="Pohl T."/>
            <person name="Merkel B.J."/>
            <person name="Hornburger P."/>
            <person name="Mueller R.-W."/>
            <person name="Bruemmer F."/>
            <person name="Labrenz M."/>
            <person name="Spormann A.M."/>
            <person name="Op den Camp H."/>
            <person name="Overmann J."/>
            <person name="Amann R."/>
            <person name="Jetten M.S.M."/>
            <person name="Mascher T."/>
            <person name="Medema M.H."/>
            <person name="Devos D.P."/>
            <person name="Kaster A.-K."/>
            <person name="Ovreas L."/>
            <person name="Rohde M."/>
            <person name="Galperin M.Y."/>
            <person name="Jogler C."/>
        </authorList>
    </citation>
    <scope>NUCLEOTIDE SEQUENCE [LARGE SCALE GENOMIC DNA]</scope>
    <source>
        <strain evidence="2 3">EC9</strain>
    </source>
</reference>
<dbReference type="GO" id="GO:0016853">
    <property type="term" value="F:isomerase activity"/>
    <property type="evidence" value="ECO:0007669"/>
    <property type="project" value="UniProtKB-KW"/>
</dbReference>
<gene>
    <name evidence="2" type="ORF">EC9_44090</name>
</gene>
<dbReference type="EMBL" id="CP036261">
    <property type="protein sequence ID" value="QDS90202.1"/>
    <property type="molecule type" value="Genomic_DNA"/>
</dbReference>
<dbReference type="OrthoDB" id="248282at2"/>
<evidence type="ECO:0000313" key="2">
    <source>
        <dbReference type="EMBL" id="QDS90202.1"/>
    </source>
</evidence>
<dbReference type="InterPro" id="IPR013022">
    <property type="entry name" value="Xyl_isomerase-like_TIM-brl"/>
</dbReference>
<organism evidence="2 3">
    <name type="scientific">Rosistilla ulvae</name>
    <dbReference type="NCBI Taxonomy" id="1930277"/>
    <lineage>
        <taxon>Bacteria</taxon>
        <taxon>Pseudomonadati</taxon>
        <taxon>Planctomycetota</taxon>
        <taxon>Planctomycetia</taxon>
        <taxon>Pirellulales</taxon>
        <taxon>Pirellulaceae</taxon>
        <taxon>Rosistilla</taxon>
    </lineage>
</organism>
<accession>A0A517M5P9</accession>
<dbReference type="AlphaFoldDB" id="A0A517M5P9"/>
<dbReference type="Pfam" id="PF01261">
    <property type="entry name" value="AP_endonuc_2"/>
    <property type="match status" value="1"/>
</dbReference>
<keyword evidence="3" id="KW-1185">Reference proteome</keyword>
<keyword evidence="2" id="KW-0413">Isomerase</keyword>
<proteinExistence type="predicted"/>
<dbReference type="SUPFAM" id="SSF51658">
    <property type="entry name" value="Xylose isomerase-like"/>
    <property type="match status" value="1"/>
</dbReference>
<dbReference type="InterPro" id="IPR036237">
    <property type="entry name" value="Xyl_isomerase-like_sf"/>
</dbReference>
<dbReference type="Gene3D" id="3.20.20.150">
    <property type="entry name" value="Divalent-metal-dependent TIM barrel enzymes"/>
    <property type="match status" value="1"/>
</dbReference>
<sequence length="303" mass="34005">MKYNRRVAMGALAAGLTARWTQADENKASADSPSPWGPLCVFAKPLQMLSFSELADLLVKQQWDGIEATVRKGGQVEPAKVADQLPKLVDALAAKEKQVVLFASDVNSVDQRLTEPTLRAAAKAGIRYYRMAYYRYDLDRPILPQLEKFTRQVEQLVQLNRELGITALYQNHAGTRYCGAGLWDLYRIAADQPKEQLAVAFDIRHATVEAGMSWPIHWSMLREHVGALYCKDFRWNEAKVENVPLGSGLVASSFYDSLRKDPIAGIPVSVHMEYIDHRDPQKAAQRIAAVADDRRAIRRLLGI</sequence>
<protein>
    <submittedName>
        <fullName evidence="2">Xylose isomerase-like TIM barrel</fullName>
    </submittedName>
</protein>
<dbReference type="RefSeq" id="WP_145348061.1">
    <property type="nucleotide sequence ID" value="NZ_CP036261.1"/>
</dbReference>
<dbReference type="Proteomes" id="UP000319557">
    <property type="component" value="Chromosome"/>
</dbReference>
<dbReference type="KEGG" id="ruv:EC9_44090"/>